<keyword evidence="4 5" id="KW-0472">Membrane</keyword>
<evidence type="ECO:0000256" key="5">
    <source>
        <dbReference type="SAM" id="Phobius"/>
    </source>
</evidence>
<feature type="transmembrane region" description="Helical" evidence="5">
    <location>
        <begin position="7"/>
        <end position="24"/>
    </location>
</feature>
<keyword evidence="2 5" id="KW-0812">Transmembrane</keyword>
<dbReference type="RefSeq" id="WP_062193391.1">
    <property type="nucleotide sequence ID" value="NZ_DF967965.1"/>
</dbReference>
<organism evidence="7 8">
    <name type="scientific">Anaerolinea thermolimosa</name>
    <dbReference type="NCBI Taxonomy" id="229919"/>
    <lineage>
        <taxon>Bacteria</taxon>
        <taxon>Bacillati</taxon>
        <taxon>Chloroflexota</taxon>
        <taxon>Anaerolineae</taxon>
        <taxon>Anaerolineales</taxon>
        <taxon>Anaerolineaceae</taxon>
        <taxon>Anaerolinea</taxon>
    </lineage>
</organism>
<evidence type="ECO:0000256" key="2">
    <source>
        <dbReference type="ARBA" id="ARBA00022692"/>
    </source>
</evidence>
<evidence type="ECO:0000256" key="3">
    <source>
        <dbReference type="ARBA" id="ARBA00022989"/>
    </source>
</evidence>
<evidence type="ECO:0000313" key="8">
    <source>
        <dbReference type="Proteomes" id="UP000264141"/>
    </source>
</evidence>
<dbReference type="OrthoDB" id="9836626at2"/>
<dbReference type="PANTHER" id="PTHR31247:SF5">
    <property type="entry name" value="DUF4203 DOMAIN-CONTAINING PROTEIN"/>
    <property type="match status" value="1"/>
</dbReference>
<dbReference type="InterPro" id="IPR025256">
    <property type="entry name" value="TM7S3/TM198-like_dom"/>
</dbReference>
<dbReference type="InterPro" id="IPR040236">
    <property type="entry name" value="TMEM198"/>
</dbReference>
<comment type="caution">
    <text evidence="7">The sequence shown here is derived from an EMBL/GenBank/DDBJ whole genome shotgun (WGS) entry which is preliminary data.</text>
</comment>
<feature type="transmembrane region" description="Helical" evidence="5">
    <location>
        <begin position="125"/>
        <end position="146"/>
    </location>
</feature>
<feature type="transmembrane region" description="Helical" evidence="5">
    <location>
        <begin position="91"/>
        <end position="113"/>
    </location>
</feature>
<sequence>MITPLSVVLVIFGFMVCFMGYSIFRSMLPLWGFILGGTIVLFFIPMILKTPLAQQTLFQVIAFLIGGVIGALVAAPLYYVTVFVSGGAMGALIGLIFGAYLEISGGVVSVRALSELAGMTFPPRLISPLQVVMMIVFGLIIGGFSISFQKFMISASTAFLGAAGVVSGLTGAILDVLRTNPARGLWVMLVWLILGMIGLFVQFRMRDET</sequence>
<feature type="domain" description="TM7S3/TM198-like" evidence="6">
    <location>
        <begin position="7"/>
        <end position="203"/>
    </location>
</feature>
<dbReference type="PANTHER" id="PTHR31247">
    <property type="entry name" value="TRANSMEMBRANE PROTEIN 198 FAMILY MEMBER"/>
    <property type="match status" value="1"/>
</dbReference>
<reference evidence="7 8" key="1">
    <citation type="journal article" date="2018" name="Nat. Biotechnol.">
        <title>A standardized bacterial taxonomy based on genome phylogeny substantially revises the tree of life.</title>
        <authorList>
            <person name="Parks D.H."/>
            <person name="Chuvochina M."/>
            <person name="Waite D.W."/>
            <person name="Rinke C."/>
            <person name="Skarshewski A."/>
            <person name="Chaumeil P.A."/>
            <person name="Hugenholtz P."/>
        </authorList>
    </citation>
    <scope>NUCLEOTIDE SEQUENCE [LARGE SCALE GENOMIC DNA]</scope>
    <source>
        <strain evidence="7">UBA8781</strain>
    </source>
</reference>
<dbReference type="Pfam" id="PF13886">
    <property type="entry name" value="TM7S3_TM198"/>
    <property type="match status" value="1"/>
</dbReference>
<comment type="subcellular location">
    <subcellularLocation>
        <location evidence="1">Membrane</location>
        <topology evidence="1">Multi-pass membrane protein</topology>
    </subcellularLocation>
</comment>
<evidence type="ECO:0000259" key="6">
    <source>
        <dbReference type="Pfam" id="PF13886"/>
    </source>
</evidence>
<dbReference type="Proteomes" id="UP000264141">
    <property type="component" value="Unassembled WGS sequence"/>
</dbReference>
<dbReference type="EMBL" id="DPBP01000022">
    <property type="protein sequence ID" value="HCE17272.1"/>
    <property type="molecule type" value="Genomic_DNA"/>
</dbReference>
<dbReference type="STRING" id="229919.GCA_001050195_02139"/>
<feature type="transmembrane region" description="Helical" evidence="5">
    <location>
        <begin position="152"/>
        <end position="177"/>
    </location>
</feature>
<feature type="transmembrane region" description="Helical" evidence="5">
    <location>
        <begin position="184"/>
        <end position="203"/>
    </location>
</feature>
<gene>
    <name evidence="7" type="ORF">DEQ80_05385</name>
</gene>
<protein>
    <submittedName>
        <fullName evidence="7">DUF4203 domain-containing protein</fullName>
    </submittedName>
</protein>
<evidence type="ECO:0000313" key="7">
    <source>
        <dbReference type="EMBL" id="HCE17272.1"/>
    </source>
</evidence>
<proteinExistence type="predicted"/>
<evidence type="ECO:0000256" key="1">
    <source>
        <dbReference type="ARBA" id="ARBA00004141"/>
    </source>
</evidence>
<keyword evidence="3 5" id="KW-1133">Transmembrane helix</keyword>
<dbReference type="AlphaFoldDB" id="A0A3D1JFI5"/>
<evidence type="ECO:0000256" key="4">
    <source>
        <dbReference type="ARBA" id="ARBA00023136"/>
    </source>
</evidence>
<accession>A0A3D1JFI5</accession>
<feature type="transmembrane region" description="Helical" evidence="5">
    <location>
        <begin position="30"/>
        <end position="48"/>
    </location>
</feature>
<name>A0A3D1JFI5_9CHLR</name>
<feature type="transmembrane region" description="Helical" evidence="5">
    <location>
        <begin position="60"/>
        <end position="79"/>
    </location>
</feature>
<dbReference type="GO" id="GO:0005886">
    <property type="term" value="C:plasma membrane"/>
    <property type="evidence" value="ECO:0007669"/>
    <property type="project" value="TreeGrafter"/>
</dbReference>